<comment type="caution">
    <text evidence="3">The sequence shown here is derived from an EMBL/GenBank/DDBJ whole genome shotgun (WGS) entry which is preliminary data.</text>
</comment>
<evidence type="ECO:0000259" key="2">
    <source>
        <dbReference type="SMART" id="SM00974"/>
    </source>
</evidence>
<gene>
    <name evidence="3" type="ORF">SLS59_002079</name>
</gene>
<feature type="domain" description="Bacteriophage T5 Orf172 DNA-binding" evidence="2">
    <location>
        <begin position="104"/>
        <end position="197"/>
    </location>
</feature>
<feature type="region of interest" description="Disordered" evidence="1">
    <location>
        <begin position="47"/>
        <end position="105"/>
    </location>
</feature>
<dbReference type="SMART" id="SM00974">
    <property type="entry name" value="T5orf172"/>
    <property type="match status" value="1"/>
</dbReference>
<reference evidence="3 4" key="1">
    <citation type="submission" date="2024-02" db="EMBL/GenBank/DDBJ databases">
        <title>De novo assembly and annotation of 12 fungi associated with fruit tree decline syndrome in Ontario, Canada.</title>
        <authorList>
            <person name="Sulman M."/>
            <person name="Ellouze W."/>
            <person name="Ilyukhin E."/>
        </authorList>
    </citation>
    <scope>NUCLEOTIDE SEQUENCE [LARGE SCALE GENOMIC DNA]</scope>
    <source>
        <strain evidence="3 4">M97-236</strain>
    </source>
</reference>
<keyword evidence="4" id="KW-1185">Reference proteome</keyword>
<feature type="compositionally biased region" description="Low complexity" evidence="1">
    <location>
        <begin position="47"/>
        <end position="58"/>
    </location>
</feature>
<evidence type="ECO:0000313" key="4">
    <source>
        <dbReference type="Proteomes" id="UP001521222"/>
    </source>
</evidence>
<evidence type="ECO:0000313" key="3">
    <source>
        <dbReference type="EMBL" id="KAL1608888.1"/>
    </source>
</evidence>
<proteinExistence type="predicted"/>
<organism evidence="3 4">
    <name type="scientific">Nothophoma quercina</name>
    <dbReference type="NCBI Taxonomy" id="749835"/>
    <lineage>
        <taxon>Eukaryota</taxon>
        <taxon>Fungi</taxon>
        <taxon>Dikarya</taxon>
        <taxon>Ascomycota</taxon>
        <taxon>Pezizomycotina</taxon>
        <taxon>Dothideomycetes</taxon>
        <taxon>Pleosporomycetidae</taxon>
        <taxon>Pleosporales</taxon>
        <taxon>Pleosporineae</taxon>
        <taxon>Didymellaceae</taxon>
        <taxon>Nothophoma</taxon>
    </lineage>
</organism>
<dbReference type="EMBL" id="JAKIXB020000005">
    <property type="protein sequence ID" value="KAL1608888.1"/>
    <property type="molecule type" value="Genomic_DNA"/>
</dbReference>
<protein>
    <recommendedName>
        <fullName evidence="2">Bacteriophage T5 Orf172 DNA-binding domain-containing protein</fullName>
    </recommendedName>
</protein>
<feature type="compositionally biased region" description="Basic and acidic residues" evidence="1">
    <location>
        <begin position="61"/>
        <end position="70"/>
    </location>
</feature>
<dbReference type="PANTHER" id="PTHR28094:SF2">
    <property type="entry name" value="BACTERIOPHAGE T5 ORF172 DNA-BINDING DOMAIN-CONTAINING PROTEIN"/>
    <property type="match status" value="1"/>
</dbReference>
<feature type="compositionally biased region" description="Polar residues" evidence="1">
    <location>
        <begin position="84"/>
        <end position="95"/>
    </location>
</feature>
<evidence type="ECO:0000256" key="1">
    <source>
        <dbReference type="SAM" id="MobiDB-lite"/>
    </source>
</evidence>
<accession>A0ABR3RWS2</accession>
<dbReference type="InterPro" id="IPR018306">
    <property type="entry name" value="Phage_T5_Orf172_DNA-bd"/>
</dbReference>
<dbReference type="Pfam" id="PF10544">
    <property type="entry name" value="T5orf172"/>
    <property type="match status" value="1"/>
</dbReference>
<dbReference type="PANTHER" id="PTHR28094">
    <property type="entry name" value="MEIOTICALLY UP-REGULATED GENE 113 PROTEIN"/>
    <property type="match status" value="1"/>
</dbReference>
<name>A0ABR3RWS2_9PLEO</name>
<dbReference type="InterPro" id="IPR053006">
    <property type="entry name" value="Meiosis_regulatory"/>
</dbReference>
<sequence>MLRYIPKNVSPQLAATLLAELSKPISQHDDEGYIYIFWLTPEGSGPAPSSTASTLLTPPSRPEHAHRTSDVLRQYSMKHGSRPRSGSTRQRSANGDTGAGAENEKDTILLKIGRANNVHRRMHEWTRQCGYSLSLVRFYPRASDAGIVRKVPTVNRVERMIHLELAEQRVMKKCEACGKQHQEWFEAEATKDGVKKVDEVIKRWVDWAERAAEEQTGTPCASLIDMDISVLRQLQSELELTDAQLAALPPLPDIDLISQNDSHLIEHLKATPSTYHSYKLFIGVEDNDYWHIYLRTTGIKRPYSLKVCSVNCATEQAHSPYDGTHYGGVKNLAYPFNALLGAQRFIAVVKWYFLHGLRRKKRQALYEEVAKRA</sequence>
<dbReference type="Proteomes" id="UP001521222">
    <property type="component" value="Unassembled WGS sequence"/>
</dbReference>